<dbReference type="AlphaFoldDB" id="A0A1H3A0M8"/>
<accession>A0A1H3A0M8</accession>
<keyword evidence="2" id="KW-1185">Reference proteome</keyword>
<proteinExistence type="predicted"/>
<gene>
    <name evidence="1" type="ORF">SAMN05444487_11258</name>
</gene>
<reference evidence="1 2" key="1">
    <citation type="submission" date="2016-10" db="EMBL/GenBank/DDBJ databases">
        <authorList>
            <person name="de Groot N.N."/>
        </authorList>
    </citation>
    <scope>NUCLEOTIDE SEQUENCE [LARGE SCALE GENOMIC DNA]</scope>
    <source>
        <strain evidence="1 2">DSM 45610</strain>
    </source>
</reference>
<sequence length="55" mass="6354">MNRARIKTYRHRIGKNLYLIIKINQSATAKAEQGNVLASNALNVQIFKNKKKQKK</sequence>
<dbReference type="EMBL" id="FNNQ01000012">
    <property type="protein sequence ID" value="SDX22469.1"/>
    <property type="molecule type" value="Genomic_DNA"/>
</dbReference>
<name>A0A1H3A0M8_9BACL</name>
<evidence type="ECO:0000313" key="1">
    <source>
        <dbReference type="EMBL" id="SDX22469.1"/>
    </source>
</evidence>
<dbReference type="RefSeq" id="WP_177168037.1">
    <property type="nucleotide sequence ID" value="NZ_FNNQ01000012.1"/>
</dbReference>
<protein>
    <submittedName>
        <fullName evidence="1">Uncharacterized protein</fullName>
    </submittedName>
</protein>
<dbReference type="Proteomes" id="UP000198534">
    <property type="component" value="Unassembled WGS sequence"/>
</dbReference>
<evidence type="ECO:0000313" key="2">
    <source>
        <dbReference type="Proteomes" id="UP000198534"/>
    </source>
</evidence>
<organism evidence="1 2">
    <name type="scientific">Marininema mesophilum</name>
    <dbReference type="NCBI Taxonomy" id="1048340"/>
    <lineage>
        <taxon>Bacteria</taxon>
        <taxon>Bacillati</taxon>
        <taxon>Bacillota</taxon>
        <taxon>Bacilli</taxon>
        <taxon>Bacillales</taxon>
        <taxon>Thermoactinomycetaceae</taxon>
        <taxon>Marininema</taxon>
    </lineage>
</organism>